<evidence type="ECO:0000313" key="10">
    <source>
        <dbReference type="Proteomes" id="UP000595197"/>
    </source>
</evidence>
<geneLocation type="plasmid" evidence="9 10">
    <name>pTT6-1</name>
</geneLocation>
<feature type="transmembrane region" description="Helical" evidence="8">
    <location>
        <begin position="205"/>
        <end position="224"/>
    </location>
</feature>
<keyword evidence="10" id="KW-1185">Reference proteome</keyword>
<name>A0ABX7BEZ9_9PROT</name>
<feature type="transmembrane region" description="Helical" evidence="8">
    <location>
        <begin position="323"/>
        <end position="340"/>
    </location>
</feature>
<evidence type="ECO:0000256" key="2">
    <source>
        <dbReference type="ARBA" id="ARBA00022475"/>
    </source>
</evidence>
<dbReference type="Pfam" id="PF09594">
    <property type="entry name" value="GT87"/>
    <property type="match status" value="1"/>
</dbReference>
<evidence type="ECO:0000256" key="4">
    <source>
        <dbReference type="ARBA" id="ARBA00022692"/>
    </source>
</evidence>
<sequence>MTSPRGRTDKPAHAVPTALLAAALTALIVWQLQRSLPGSLLWDFGSFMGAGRAAAEGLDPYGIYPGLTFRVELPGFESWNQNLNPPVSLLLFQPLSYLDPAEAFRLWWAVTAVAYAALVSLLVRRYRPEAPLVPALAAWAAAGFWDTLVLGQIYVPLALAAAGAWLLLERGRLLAAGLLIGVVVAVKPNFLVWPGLLLLAGYPRVAFAAAGCAAVLSLAPAALYGPGVYRLWLDVLSQDAQRGVFLTNTSLPGLFLRFGYGTAGLAASLVLLAGLAFWARRYRPDPLRASALGLLGALLASPLAWIHYTLFLLPLFLRPPLTPALAVAACLLVIPVPVLLDRFMSAPGWQQATIGSVYAWALLLLMADQWRQDRR</sequence>
<comment type="similarity">
    <text evidence="7">Belongs to the glycosyltransferase 87 family.</text>
</comment>
<evidence type="ECO:0000256" key="6">
    <source>
        <dbReference type="ARBA" id="ARBA00023136"/>
    </source>
</evidence>
<evidence type="ECO:0000256" key="1">
    <source>
        <dbReference type="ARBA" id="ARBA00004651"/>
    </source>
</evidence>
<feature type="transmembrane region" description="Helical" evidence="8">
    <location>
        <begin position="174"/>
        <end position="193"/>
    </location>
</feature>
<feature type="transmembrane region" description="Helical" evidence="8">
    <location>
        <begin position="291"/>
        <end position="317"/>
    </location>
</feature>
<keyword evidence="2" id="KW-1003">Cell membrane</keyword>
<protein>
    <submittedName>
        <fullName evidence="9">DUF2029 domain-containing protein</fullName>
    </submittedName>
</protein>
<feature type="transmembrane region" description="Helical" evidence="8">
    <location>
        <begin position="106"/>
        <end position="123"/>
    </location>
</feature>
<evidence type="ECO:0000313" key="9">
    <source>
        <dbReference type="EMBL" id="QQP92969.1"/>
    </source>
</evidence>
<dbReference type="RefSeq" id="WP_201082282.1">
    <property type="nucleotide sequence ID" value="NZ_CP067421.1"/>
</dbReference>
<evidence type="ECO:0000256" key="7">
    <source>
        <dbReference type="ARBA" id="ARBA00024033"/>
    </source>
</evidence>
<evidence type="ECO:0000256" key="8">
    <source>
        <dbReference type="SAM" id="Phobius"/>
    </source>
</evidence>
<organism evidence="9 10">
    <name type="scientific">Skermanella cutis</name>
    <dbReference type="NCBI Taxonomy" id="2775420"/>
    <lineage>
        <taxon>Bacteria</taxon>
        <taxon>Pseudomonadati</taxon>
        <taxon>Pseudomonadota</taxon>
        <taxon>Alphaproteobacteria</taxon>
        <taxon>Rhodospirillales</taxon>
        <taxon>Azospirillaceae</taxon>
        <taxon>Skermanella</taxon>
    </lineage>
</organism>
<feature type="transmembrane region" description="Helical" evidence="8">
    <location>
        <begin position="135"/>
        <end position="168"/>
    </location>
</feature>
<feature type="transmembrane region" description="Helical" evidence="8">
    <location>
        <begin position="12"/>
        <end position="32"/>
    </location>
</feature>
<dbReference type="InterPro" id="IPR018584">
    <property type="entry name" value="GT87"/>
</dbReference>
<keyword evidence="4 8" id="KW-0812">Transmembrane</keyword>
<keyword evidence="6 8" id="KW-0472">Membrane</keyword>
<gene>
    <name evidence="9" type="ORF">IGS68_31545</name>
</gene>
<keyword evidence="5 8" id="KW-1133">Transmembrane helix</keyword>
<accession>A0ABX7BEZ9</accession>
<evidence type="ECO:0000256" key="3">
    <source>
        <dbReference type="ARBA" id="ARBA00022679"/>
    </source>
</evidence>
<evidence type="ECO:0000256" key="5">
    <source>
        <dbReference type="ARBA" id="ARBA00022989"/>
    </source>
</evidence>
<reference evidence="9" key="1">
    <citation type="submission" date="2021-02" db="EMBL/GenBank/DDBJ databases">
        <title>Skermanella TT6 skin isolate.</title>
        <authorList>
            <person name="Lee K."/>
            <person name="Ganzorig M."/>
        </authorList>
    </citation>
    <scope>NUCLEOTIDE SEQUENCE</scope>
    <source>
        <strain evidence="9">TT6</strain>
    </source>
</reference>
<dbReference type="EMBL" id="CP067421">
    <property type="protein sequence ID" value="QQP92969.1"/>
    <property type="molecule type" value="Genomic_DNA"/>
</dbReference>
<proteinExistence type="inferred from homology"/>
<keyword evidence="3" id="KW-0808">Transferase</keyword>
<feature type="transmembrane region" description="Helical" evidence="8">
    <location>
        <begin position="258"/>
        <end position="279"/>
    </location>
</feature>
<dbReference type="Proteomes" id="UP000595197">
    <property type="component" value="Plasmid pTT6-1"/>
</dbReference>
<comment type="subcellular location">
    <subcellularLocation>
        <location evidence="1">Cell membrane</location>
        <topology evidence="1">Multi-pass membrane protein</topology>
    </subcellularLocation>
</comment>
<keyword evidence="9" id="KW-0614">Plasmid</keyword>